<evidence type="ECO:0000313" key="4">
    <source>
        <dbReference type="Proteomes" id="UP001307889"/>
    </source>
</evidence>
<evidence type="ECO:0000313" key="3">
    <source>
        <dbReference type="EMBL" id="BES94378.1"/>
    </source>
</evidence>
<evidence type="ECO:0000256" key="1">
    <source>
        <dbReference type="ARBA" id="ARBA00023186"/>
    </source>
</evidence>
<organism evidence="3 4">
    <name type="scientific">Nesidiocoris tenuis</name>
    <dbReference type="NCBI Taxonomy" id="355587"/>
    <lineage>
        <taxon>Eukaryota</taxon>
        <taxon>Metazoa</taxon>
        <taxon>Ecdysozoa</taxon>
        <taxon>Arthropoda</taxon>
        <taxon>Hexapoda</taxon>
        <taxon>Insecta</taxon>
        <taxon>Pterygota</taxon>
        <taxon>Neoptera</taxon>
        <taxon>Paraneoptera</taxon>
        <taxon>Hemiptera</taxon>
        <taxon>Heteroptera</taxon>
        <taxon>Panheteroptera</taxon>
        <taxon>Cimicomorpha</taxon>
        <taxon>Miridae</taxon>
        <taxon>Dicyphina</taxon>
        <taxon>Nesidiocoris</taxon>
    </lineage>
</organism>
<dbReference type="PANTHER" id="PTHR24078">
    <property type="entry name" value="DNAJ HOMOLOG SUBFAMILY C MEMBER"/>
    <property type="match status" value="1"/>
</dbReference>
<dbReference type="InterPro" id="IPR018253">
    <property type="entry name" value="DnaJ_domain_CS"/>
</dbReference>
<dbReference type="SMART" id="SM00271">
    <property type="entry name" value="DnaJ"/>
    <property type="match status" value="1"/>
</dbReference>
<keyword evidence="4" id="KW-1185">Reference proteome</keyword>
<dbReference type="InterPro" id="IPR036869">
    <property type="entry name" value="J_dom_sf"/>
</dbReference>
<dbReference type="EMBL" id="AP028913">
    <property type="protein sequence ID" value="BES94378.1"/>
    <property type="molecule type" value="Genomic_DNA"/>
</dbReference>
<dbReference type="SUPFAM" id="SSF46565">
    <property type="entry name" value="Chaperone J-domain"/>
    <property type="match status" value="1"/>
</dbReference>
<feature type="domain" description="J" evidence="2">
    <location>
        <begin position="4"/>
        <end position="68"/>
    </location>
</feature>
<dbReference type="CDD" id="cd10747">
    <property type="entry name" value="DnaJ_C"/>
    <property type="match status" value="1"/>
</dbReference>
<dbReference type="Gene3D" id="1.10.287.110">
    <property type="entry name" value="DnaJ domain"/>
    <property type="match status" value="1"/>
</dbReference>
<reference evidence="3 4" key="1">
    <citation type="submission" date="2023-09" db="EMBL/GenBank/DDBJ databases">
        <title>Nesidiocoris tenuis whole genome shotgun sequence.</title>
        <authorList>
            <person name="Shibata T."/>
            <person name="Shimoda M."/>
            <person name="Kobayashi T."/>
            <person name="Uehara T."/>
        </authorList>
    </citation>
    <scope>NUCLEOTIDE SEQUENCE [LARGE SCALE GENOMIC DNA]</scope>
    <source>
        <strain evidence="3 4">Japan</strain>
    </source>
</reference>
<evidence type="ECO:0000259" key="2">
    <source>
        <dbReference type="PROSITE" id="PS50076"/>
    </source>
</evidence>
<dbReference type="Proteomes" id="UP001307889">
    <property type="component" value="Chromosome 5"/>
</dbReference>
<name>A0ABN7AQ98_9HEMI</name>
<accession>A0ABN7AQ98</accession>
<dbReference type="InterPro" id="IPR002939">
    <property type="entry name" value="DnaJ_C"/>
</dbReference>
<gene>
    <name evidence="3" type="ORF">NTJ_07187</name>
</gene>
<dbReference type="SUPFAM" id="SSF49493">
    <property type="entry name" value="HSP40/DnaJ peptide-binding domain"/>
    <property type="match status" value="2"/>
</dbReference>
<protein>
    <recommendedName>
        <fullName evidence="2">J domain-containing protein</fullName>
    </recommendedName>
</protein>
<dbReference type="PRINTS" id="PR00625">
    <property type="entry name" value="JDOMAIN"/>
</dbReference>
<proteinExistence type="predicted"/>
<dbReference type="Gene3D" id="2.60.260.20">
    <property type="entry name" value="Urease metallochaperone UreE, N-terminal domain"/>
    <property type="match status" value="2"/>
</dbReference>
<keyword evidence="1" id="KW-0143">Chaperone</keyword>
<dbReference type="PROSITE" id="PS00636">
    <property type="entry name" value="DNAJ_1"/>
    <property type="match status" value="1"/>
</dbReference>
<dbReference type="Pfam" id="PF00226">
    <property type="entry name" value="DnaJ"/>
    <property type="match status" value="1"/>
</dbReference>
<dbReference type="InterPro" id="IPR051339">
    <property type="entry name" value="DnaJ_subfamily_B"/>
</dbReference>
<dbReference type="Pfam" id="PF01556">
    <property type="entry name" value="DnaJ_C"/>
    <property type="match status" value="1"/>
</dbReference>
<dbReference type="PROSITE" id="PS50076">
    <property type="entry name" value="DNAJ_2"/>
    <property type="match status" value="1"/>
</dbReference>
<dbReference type="InterPro" id="IPR008971">
    <property type="entry name" value="HSP40/DnaJ_pept-bd"/>
</dbReference>
<dbReference type="CDD" id="cd06257">
    <property type="entry name" value="DnaJ"/>
    <property type="match status" value="1"/>
</dbReference>
<dbReference type="PANTHER" id="PTHR24078:SF553">
    <property type="entry name" value="DNAJ HOMOLOG SUBFAMILY B MEMBER 5"/>
    <property type="match status" value="1"/>
</dbReference>
<sequence>MGKDYYKILGISKNATSDQIKKAYRTLALKYHPDKNKSAEAETKFKEIAEAYEVLSDAKKRDLFDQFGEEGLRGPPCGGCPAGGSYEFHGDPRATFAQFFGTSSPFQAFFNFGGPSDADIFFDSDDRNFGPSIRLGGRGRQSQTLVKDDPVERDLLLSLSEVANGCVKRMKISRKVLRPDGSSEREDKLLTINVKPGWKAGTRIIFEKEGDQARGRIPGDIVFTVRDRPHSTFVRDGTDVRYKATVTLKQALTGAVVDVPTLNGGSLPVSFVNEIVKPQTQRRIAGRGLPFPKDPSRKGDLVVVFEILFPDSLKPIVKQVLRDVLP</sequence>
<dbReference type="InterPro" id="IPR001623">
    <property type="entry name" value="DnaJ_domain"/>
</dbReference>